<dbReference type="PANTHER" id="PTHR13318:SF95">
    <property type="entry name" value="F-BOX PROTEIN YLR352W"/>
    <property type="match status" value="1"/>
</dbReference>
<organism evidence="1">
    <name type="scientific">Arion vulgaris</name>
    <dbReference type="NCBI Taxonomy" id="1028688"/>
    <lineage>
        <taxon>Eukaryota</taxon>
        <taxon>Metazoa</taxon>
        <taxon>Spiralia</taxon>
        <taxon>Lophotrochozoa</taxon>
        <taxon>Mollusca</taxon>
        <taxon>Gastropoda</taxon>
        <taxon>Heterobranchia</taxon>
        <taxon>Euthyneura</taxon>
        <taxon>Panpulmonata</taxon>
        <taxon>Eupulmonata</taxon>
        <taxon>Stylommatophora</taxon>
        <taxon>Helicina</taxon>
        <taxon>Arionoidea</taxon>
        <taxon>Arionidae</taxon>
        <taxon>Arion</taxon>
    </lineage>
</organism>
<evidence type="ECO:0008006" key="2">
    <source>
        <dbReference type="Google" id="ProtNLM"/>
    </source>
</evidence>
<gene>
    <name evidence="1" type="primary">ORF37870</name>
</gene>
<dbReference type="Gene3D" id="3.80.10.10">
    <property type="entry name" value="Ribonuclease Inhibitor"/>
    <property type="match status" value="1"/>
</dbReference>
<name>A0A0B6YV34_9EUPU</name>
<dbReference type="PANTHER" id="PTHR13318">
    <property type="entry name" value="PARTNER OF PAIRED, ISOFORM B-RELATED"/>
    <property type="match status" value="1"/>
</dbReference>
<dbReference type="AlphaFoldDB" id="A0A0B6YV34"/>
<proteinExistence type="predicted"/>
<dbReference type="SUPFAM" id="SSF52047">
    <property type="entry name" value="RNI-like"/>
    <property type="match status" value="1"/>
</dbReference>
<protein>
    <recommendedName>
        <fullName evidence="2">F-box domain-containing protein</fullName>
    </recommendedName>
</protein>
<dbReference type="InterPro" id="IPR032675">
    <property type="entry name" value="LRR_dom_sf"/>
</dbReference>
<sequence>LSSQGGSNRNFSLPSLKDLITSLGANLIELRLSNVTAVQQYSAQILKIIQESCPQLEQLDLGISGITVQNGLNLVINMEALNLGCPKLKELYLDGFIVLDKSLTQKRFVGTFANLQVYSQSMHSHYGRDQAVFYSLFRGVPKLKMLNISQSRLLPSLITNCVKEVDHLNLQDMKWNEQEEQEMVLCINAWSSSLRTLDLSYNKPNGRRIDEALLQFENSVEPHRHALQILNLSNTNVTSLGIIHVISACKNLQEINLTSCRELPRGTKREFRKDEFDFLLKSLHPFLQEND</sequence>
<evidence type="ECO:0000313" key="1">
    <source>
        <dbReference type="EMBL" id="CEK59927.1"/>
    </source>
</evidence>
<accession>A0A0B6YV34</accession>
<reference evidence="1" key="1">
    <citation type="submission" date="2014-12" db="EMBL/GenBank/DDBJ databases">
        <title>Insight into the proteome of Arion vulgaris.</title>
        <authorList>
            <person name="Aradska J."/>
            <person name="Bulat T."/>
            <person name="Smidak R."/>
            <person name="Sarate P."/>
            <person name="Gangsoo J."/>
            <person name="Sialana F."/>
            <person name="Bilban M."/>
            <person name="Lubec G."/>
        </authorList>
    </citation>
    <scope>NUCLEOTIDE SEQUENCE</scope>
    <source>
        <tissue evidence="1">Skin</tissue>
    </source>
</reference>
<dbReference type="EMBL" id="HACG01013062">
    <property type="protein sequence ID" value="CEK59927.1"/>
    <property type="molecule type" value="Transcribed_RNA"/>
</dbReference>
<dbReference type="GO" id="GO:0031146">
    <property type="term" value="P:SCF-dependent proteasomal ubiquitin-dependent protein catabolic process"/>
    <property type="evidence" value="ECO:0007669"/>
    <property type="project" value="TreeGrafter"/>
</dbReference>
<feature type="non-terminal residue" evidence="1">
    <location>
        <position position="1"/>
    </location>
</feature>
<dbReference type="GO" id="GO:0019005">
    <property type="term" value="C:SCF ubiquitin ligase complex"/>
    <property type="evidence" value="ECO:0007669"/>
    <property type="project" value="TreeGrafter"/>
</dbReference>